<dbReference type="Gene3D" id="3.40.50.620">
    <property type="entry name" value="HUPs"/>
    <property type="match status" value="1"/>
</dbReference>
<dbReference type="EMBL" id="JACQAY010000155">
    <property type="protein sequence ID" value="MBI3539611.1"/>
    <property type="molecule type" value="Genomic_DNA"/>
</dbReference>
<dbReference type="PRINTS" id="PR01438">
    <property type="entry name" value="UNVRSLSTRESS"/>
</dbReference>
<dbReference type="InterPro" id="IPR006015">
    <property type="entry name" value="Universal_stress_UspA"/>
</dbReference>
<feature type="domain" description="UspA" evidence="2">
    <location>
        <begin position="2"/>
        <end position="137"/>
    </location>
</feature>
<comment type="similarity">
    <text evidence="1">Belongs to the universal stress protein A family.</text>
</comment>
<dbReference type="SUPFAM" id="SSF52402">
    <property type="entry name" value="Adenine nucleotide alpha hydrolases-like"/>
    <property type="match status" value="1"/>
</dbReference>
<reference evidence="3" key="1">
    <citation type="submission" date="2020-07" db="EMBL/GenBank/DDBJ databases">
        <title>Huge and variable diversity of episymbiotic CPR bacteria and DPANN archaea in groundwater ecosystems.</title>
        <authorList>
            <person name="He C.Y."/>
            <person name="Keren R."/>
            <person name="Whittaker M."/>
            <person name="Farag I.F."/>
            <person name="Doudna J."/>
            <person name="Cate J.H.D."/>
            <person name="Banfield J.F."/>
        </authorList>
    </citation>
    <scope>NUCLEOTIDE SEQUENCE</scope>
    <source>
        <strain evidence="3">NC_groundwater_928_Pr1_S-0.2um_72_17</strain>
    </source>
</reference>
<dbReference type="AlphaFoldDB" id="A0A9D6L6P2"/>
<evidence type="ECO:0000313" key="4">
    <source>
        <dbReference type="Proteomes" id="UP000807850"/>
    </source>
</evidence>
<dbReference type="InterPro" id="IPR006016">
    <property type="entry name" value="UspA"/>
</dbReference>
<comment type="caution">
    <text evidence="3">The sequence shown here is derived from an EMBL/GenBank/DDBJ whole genome shotgun (WGS) entry which is preliminary data.</text>
</comment>
<dbReference type="InterPro" id="IPR014729">
    <property type="entry name" value="Rossmann-like_a/b/a_fold"/>
</dbReference>
<dbReference type="Proteomes" id="UP000807850">
    <property type="component" value="Unassembled WGS sequence"/>
</dbReference>
<dbReference type="PANTHER" id="PTHR31964">
    <property type="entry name" value="ADENINE NUCLEOTIDE ALPHA HYDROLASES-LIKE SUPERFAMILY PROTEIN"/>
    <property type="match status" value="1"/>
</dbReference>
<proteinExistence type="inferred from homology"/>
<evidence type="ECO:0000256" key="1">
    <source>
        <dbReference type="ARBA" id="ARBA00008791"/>
    </source>
</evidence>
<organism evidence="3 4">
    <name type="scientific">Eiseniibacteriota bacterium</name>
    <dbReference type="NCBI Taxonomy" id="2212470"/>
    <lineage>
        <taxon>Bacteria</taxon>
        <taxon>Candidatus Eiseniibacteriota</taxon>
    </lineage>
</organism>
<sequence length="145" mass="15467">MKIVIAVDDSACSRQAVEFVIRMRWPAGSRVIVASVAPLAASVVMPAYGPDVALPARTEHEELVARTEQQLRESGFATEGRLLAGDAREALVELARAERADLMVLGSHGRTGLARLMLGSVSSHAVSHAPCSVLVVKRGRNQEKG</sequence>
<gene>
    <name evidence="3" type="ORF">HY076_05010</name>
</gene>
<dbReference type="CDD" id="cd23659">
    <property type="entry name" value="USP_At3g01520-like"/>
    <property type="match status" value="1"/>
</dbReference>
<evidence type="ECO:0000313" key="3">
    <source>
        <dbReference type="EMBL" id="MBI3539611.1"/>
    </source>
</evidence>
<dbReference type="Pfam" id="PF00582">
    <property type="entry name" value="Usp"/>
    <property type="match status" value="1"/>
</dbReference>
<evidence type="ECO:0000259" key="2">
    <source>
        <dbReference type="Pfam" id="PF00582"/>
    </source>
</evidence>
<name>A0A9D6L6P2_UNCEI</name>
<protein>
    <submittedName>
        <fullName evidence="3">Universal stress protein</fullName>
    </submittedName>
</protein>
<dbReference type="PANTHER" id="PTHR31964:SF113">
    <property type="entry name" value="USPA DOMAIN-CONTAINING PROTEIN"/>
    <property type="match status" value="1"/>
</dbReference>
<accession>A0A9D6L6P2</accession>